<dbReference type="AlphaFoldDB" id="A6KI02"/>
<accession>A6KI02</accession>
<proteinExistence type="predicted"/>
<protein>
    <submittedName>
        <fullName evidence="1">RCG37261</fullName>
    </submittedName>
</protein>
<feature type="non-terminal residue" evidence="1">
    <location>
        <position position="81"/>
    </location>
</feature>
<name>A6KI02_RAT</name>
<evidence type="ECO:0000313" key="2">
    <source>
        <dbReference type="Proteomes" id="UP000234681"/>
    </source>
</evidence>
<sequence length="81" mass="8615">MSGKSGPAPPNPPTCVFLLLPVGVQSHDLYRHRVSGNCATTSPWRPHLMSLHVLLDVRLLGKGTATCNALEGLFPRVAVGT</sequence>
<gene>
    <name evidence="1" type="ORF">rCG_37261</name>
</gene>
<dbReference type="Proteomes" id="UP000234681">
    <property type="component" value="Chromosome 3"/>
</dbReference>
<organism evidence="1 2">
    <name type="scientific">Rattus norvegicus</name>
    <name type="common">Rat</name>
    <dbReference type="NCBI Taxonomy" id="10116"/>
    <lineage>
        <taxon>Eukaryota</taxon>
        <taxon>Metazoa</taxon>
        <taxon>Chordata</taxon>
        <taxon>Craniata</taxon>
        <taxon>Vertebrata</taxon>
        <taxon>Euteleostomi</taxon>
        <taxon>Mammalia</taxon>
        <taxon>Eutheria</taxon>
        <taxon>Euarchontoglires</taxon>
        <taxon>Glires</taxon>
        <taxon>Rodentia</taxon>
        <taxon>Myomorpha</taxon>
        <taxon>Muroidea</taxon>
        <taxon>Muridae</taxon>
        <taxon>Murinae</taxon>
        <taxon>Rattus</taxon>
    </lineage>
</organism>
<dbReference type="EMBL" id="CH474050">
    <property type="protein sequence ID" value="EDL85954.1"/>
    <property type="molecule type" value="Genomic_DNA"/>
</dbReference>
<reference evidence="1 2" key="1">
    <citation type="submission" date="2005-09" db="EMBL/GenBank/DDBJ databases">
        <authorList>
            <person name="Mural R.J."/>
            <person name="Li P.W."/>
            <person name="Adams M.D."/>
            <person name="Amanatides P.G."/>
            <person name="Baden-Tillson H."/>
            <person name="Barnstead M."/>
            <person name="Chin S.H."/>
            <person name="Dew I."/>
            <person name="Evans C.A."/>
            <person name="Ferriera S."/>
            <person name="Flanigan M."/>
            <person name="Fosler C."/>
            <person name="Glodek A."/>
            <person name="Gu Z."/>
            <person name="Holt R.A."/>
            <person name="Jennings D."/>
            <person name="Kraft C.L."/>
            <person name="Lu F."/>
            <person name="Nguyen T."/>
            <person name="Nusskern D.R."/>
            <person name="Pfannkoch C.M."/>
            <person name="Sitter C."/>
            <person name="Sutton G.G."/>
            <person name="Venter J.C."/>
            <person name="Wang Z."/>
            <person name="Woodage T."/>
            <person name="Zheng X.H."/>
            <person name="Zhong F."/>
        </authorList>
    </citation>
    <scope>NUCLEOTIDE SEQUENCE [LARGE SCALE GENOMIC DNA]</scope>
    <source>
        <strain>BN</strain>
        <strain evidence="2">Sprague-Dawley</strain>
    </source>
</reference>
<evidence type="ECO:0000313" key="1">
    <source>
        <dbReference type="EMBL" id="EDL85954.1"/>
    </source>
</evidence>